<name>A0A0C2G0U9_9BILA</name>
<evidence type="ECO:0000256" key="1">
    <source>
        <dbReference type="SAM" id="MobiDB-lite"/>
    </source>
</evidence>
<accession>A0A0C2G0U9</accession>
<feature type="compositionally biased region" description="Polar residues" evidence="1">
    <location>
        <begin position="141"/>
        <end position="157"/>
    </location>
</feature>
<organism evidence="2 3">
    <name type="scientific">Ancylostoma duodenale</name>
    <dbReference type="NCBI Taxonomy" id="51022"/>
    <lineage>
        <taxon>Eukaryota</taxon>
        <taxon>Metazoa</taxon>
        <taxon>Ecdysozoa</taxon>
        <taxon>Nematoda</taxon>
        <taxon>Chromadorea</taxon>
        <taxon>Rhabditida</taxon>
        <taxon>Rhabditina</taxon>
        <taxon>Rhabditomorpha</taxon>
        <taxon>Strongyloidea</taxon>
        <taxon>Ancylostomatidae</taxon>
        <taxon>Ancylostomatinae</taxon>
        <taxon>Ancylostoma</taxon>
    </lineage>
</organism>
<feature type="region of interest" description="Disordered" evidence="1">
    <location>
        <begin position="126"/>
        <end position="167"/>
    </location>
</feature>
<dbReference type="AlphaFoldDB" id="A0A0C2G0U9"/>
<dbReference type="EMBL" id="KN738935">
    <property type="protein sequence ID" value="KIH54545.1"/>
    <property type="molecule type" value="Genomic_DNA"/>
</dbReference>
<gene>
    <name evidence="2" type="ORF">ANCDUO_15308</name>
</gene>
<keyword evidence="3" id="KW-1185">Reference proteome</keyword>
<evidence type="ECO:0000313" key="2">
    <source>
        <dbReference type="EMBL" id="KIH54545.1"/>
    </source>
</evidence>
<feature type="region of interest" description="Disordered" evidence="1">
    <location>
        <begin position="33"/>
        <end position="81"/>
    </location>
</feature>
<dbReference type="Proteomes" id="UP000054047">
    <property type="component" value="Unassembled WGS sequence"/>
</dbReference>
<protein>
    <submittedName>
        <fullName evidence="2">Uncharacterized protein</fullName>
    </submittedName>
</protein>
<reference evidence="2 3" key="1">
    <citation type="submission" date="2013-12" db="EMBL/GenBank/DDBJ databases">
        <title>Draft genome of the parsitic nematode Ancylostoma duodenale.</title>
        <authorList>
            <person name="Mitreva M."/>
        </authorList>
    </citation>
    <scope>NUCLEOTIDE SEQUENCE [LARGE SCALE GENOMIC DNA]</scope>
    <source>
        <strain evidence="2 3">Zhejiang</strain>
    </source>
</reference>
<dbReference type="OrthoDB" id="5841237at2759"/>
<sequence>MVCLCCRCSCCTSCKCCCFGGRKSRRRAVEDTYHIPGAKHTPGHGIGPKKYVTQRRSASANEATGPGAKNPDVQSSSPRHAVSTVELWSGVPLDVDVVPLQTKPVTVTDDNIPWIDAEGTNADCCRQRRKPGFRPLRGSSAPASGTSAEPLENSSETSAKRQENPRKWTRRVAVVDFSRSADHLFGTHNQLKDNFLRKRLCKV</sequence>
<proteinExistence type="predicted"/>
<evidence type="ECO:0000313" key="3">
    <source>
        <dbReference type="Proteomes" id="UP000054047"/>
    </source>
</evidence>